<dbReference type="Gene3D" id="3.40.630.30">
    <property type="match status" value="1"/>
</dbReference>
<dbReference type="InterPro" id="IPR000182">
    <property type="entry name" value="GNAT_dom"/>
</dbReference>
<gene>
    <name evidence="2" type="ordered locus">VIBHAR_00673</name>
</gene>
<dbReference type="RefSeq" id="WP_012126830.1">
    <property type="nucleotide sequence ID" value="NC_009783.1"/>
</dbReference>
<feature type="domain" description="N-acetyltransferase" evidence="1">
    <location>
        <begin position="4"/>
        <end position="140"/>
    </location>
</feature>
<organism evidence="2 3">
    <name type="scientific">Vibrio campbellii (strain ATCC BAA-1116)</name>
    <dbReference type="NCBI Taxonomy" id="2902295"/>
    <lineage>
        <taxon>Bacteria</taxon>
        <taxon>Pseudomonadati</taxon>
        <taxon>Pseudomonadota</taxon>
        <taxon>Gammaproteobacteria</taxon>
        <taxon>Vibrionales</taxon>
        <taxon>Vibrionaceae</taxon>
        <taxon>Vibrio</taxon>
    </lineage>
</organism>
<evidence type="ECO:0000259" key="1">
    <source>
        <dbReference type="Pfam" id="PF13302"/>
    </source>
</evidence>
<dbReference type="SUPFAM" id="SSF55729">
    <property type="entry name" value="Acyl-CoA N-acyltransferases (Nat)"/>
    <property type="match status" value="1"/>
</dbReference>
<name>A7MSN1_VIBC1</name>
<accession>A7MSN1</accession>
<reference evidence="2 3" key="1">
    <citation type="submission" date="2007-08" db="EMBL/GenBank/DDBJ databases">
        <authorList>
            <consortium name="The Vibrio harveyi Genome Sequencing Project"/>
            <person name="Bassler B."/>
            <person name="Clifton S.W."/>
            <person name="Fulton L."/>
            <person name="Delehaunty K."/>
            <person name="Fronick C."/>
            <person name="Harrison M."/>
            <person name="Markivic C."/>
            <person name="Fulton R."/>
            <person name="Tin-Wollam A.-M."/>
            <person name="Shah N."/>
            <person name="Pepin K."/>
            <person name="Nash W."/>
            <person name="Thiruvilangam P."/>
            <person name="Bhonagiri V."/>
            <person name="Waters C."/>
            <person name="Tu K.C."/>
            <person name="Irgon J."/>
            <person name="Wilson R.K."/>
        </authorList>
    </citation>
    <scope>NUCLEOTIDE SEQUENCE [LARGE SCALE GENOMIC DNA]</scope>
    <source>
        <strain evidence="3">ATCC BAA-1116 / BB120</strain>
    </source>
</reference>
<sequence>MNDLMMREATLKDYDAYYKIKCDPKNVEWSGFSTPPDYERLKGRFETFFQDDKQGLLLFEFDEEVIGYVNFFSTLDGNSVETSHGALTGNKVSGLGYKMLKMAVEFIDNSENCRDAKSIIGWVAENNFASLQNILKNGYQPTGESEVRMLNGNNVTFVQYEKARGKK</sequence>
<dbReference type="EMBL" id="CP000789">
    <property type="protein sequence ID" value="ABU69675.1"/>
    <property type="molecule type" value="Genomic_DNA"/>
</dbReference>
<dbReference type="Proteomes" id="UP000008152">
    <property type="component" value="Chromosome I"/>
</dbReference>
<dbReference type="GO" id="GO:0016747">
    <property type="term" value="F:acyltransferase activity, transferring groups other than amino-acyl groups"/>
    <property type="evidence" value="ECO:0007669"/>
    <property type="project" value="InterPro"/>
</dbReference>
<dbReference type="InterPro" id="IPR016181">
    <property type="entry name" value="Acyl_CoA_acyltransferase"/>
</dbReference>
<evidence type="ECO:0000313" key="3">
    <source>
        <dbReference type="Proteomes" id="UP000008152"/>
    </source>
</evidence>
<dbReference type="KEGG" id="vha:VIBHAR_00673"/>
<dbReference type="AlphaFoldDB" id="A7MSN1"/>
<proteinExistence type="predicted"/>
<dbReference type="Pfam" id="PF13302">
    <property type="entry name" value="Acetyltransf_3"/>
    <property type="match status" value="1"/>
</dbReference>
<protein>
    <recommendedName>
        <fullName evidence="1">N-acetyltransferase domain-containing protein</fullName>
    </recommendedName>
</protein>
<evidence type="ECO:0000313" key="2">
    <source>
        <dbReference type="EMBL" id="ABU69675.1"/>
    </source>
</evidence>
<dbReference type="PATRIC" id="fig|338187.25.peg.1941"/>